<dbReference type="RefSeq" id="WP_008817907.1">
    <property type="nucleotide sequence ID" value="NZ_AP025565.1"/>
</dbReference>
<dbReference type="PANTHER" id="PTHR34581:SF2">
    <property type="entry name" value="PTS SYSTEM N,N'-DIACETYLCHITOBIOSE-SPECIFIC EIIB COMPONENT"/>
    <property type="match status" value="1"/>
</dbReference>
<reference evidence="10" key="1">
    <citation type="journal article" date="2019" name="Nat. Med.">
        <title>A library of human gut bacterial isolates paired with longitudinal multiomics data enables mechanistic microbiome research.</title>
        <authorList>
            <person name="Poyet M."/>
            <person name="Groussin M."/>
            <person name="Gibbons S.M."/>
            <person name="Avila-Pacheco J."/>
            <person name="Jiang X."/>
            <person name="Kearney S.M."/>
            <person name="Perrotta A.R."/>
            <person name="Berdy B."/>
            <person name="Zhao S."/>
            <person name="Lieberman T.D."/>
            <person name="Swanson P.K."/>
            <person name="Smith M."/>
            <person name="Roesemann S."/>
            <person name="Alexander J.E."/>
            <person name="Rich S.A."/>
            <person name="Livny J."/>
            <person name="Vlamakis H."/>
            <person name="Clish C."/>
            <person name="Bullock K."/>
            <person name="Deik A."/>
            <person name="Scott J."/>
            <person name="Pierce K.A."/>
            <person name="Xavier R.J."/>
            <person name="Alm E.J."/>
        </authorList>
    </citation>
    <scope>NUCLEOTIDE SEQUENCE</scope>
    <source>
        <strain evidence="10">BIOML-A12</strain>
    </source>
</reference>
<evidence type="ECO:0000256" key="5">
    <source>
        <dbReference type="ARBA" id="ARBA00022683"/>
    </source>
</evidence>
<evidence type="ECO:0000256" key="7">
    <source>
        <dbReference type="PROSITE-ProRule" id="PRU00423"/>
    </source>
</evidence>
<keyword evidence="5" id="KW-0598">Phosphotransferase system</keyword>
<evidence type="ECO:0000259" key="8">
    <source>
        <dbReference type="PROSITE" id="PS51100"/>
    </source>
</evidence>
<keyword evidence="1" id="KW-0813">Transport</keyword>
<keyword evidence="2" id="KW-0597">Phosphoprotein</keyword>
<comment type="caution">
    <text evidence="9">The sequence shown here is derived from an EMBL/GenBank/DDBJ whole genome shotgun (WGS) entry which is preliminary data.</text>
</comment>
<reference evidence="9" key="2">
    <citation type="journal article" date="2022" name="Clin. Infect. Dis.">
        <title>Association between Clostridium innocuum and antibiotic-associated diarrhea in adults and children: A cross-sectional study and comparative genomics analysis.</title>
        <authorList>
            <person name="Cherny K.E."/>
            <person name="Muscat E.B."/>
            <person name="Balaji A."/>
            <person name="Mukherjee J."/>
            <person name="Ozer E.A."/>
            <person name="Angarone M.P."/>
            <person name="Hauser A.R."/>
            <person name="Sichel J.S."/>
            <person name="Amponsah E."/>
            <person name="Kociolek L.K."/>
        </authorList>
    </citation>
    <scope>NUCLEOTIDE SEQUENCE</scope>
    <source>
        <strain evidence="9">NU1-AC-029v</strain>
    </source>
</reference>
<dbReference type="InterPro" id="IPR036095">
    <property type="entry name" value="PTS_EIIB-like_sf"/>
</dbReference>
<dbReference type="PROSITE" id="PS51100">
    <property type="entry name" value="PTS_EIIB_TYPE_3"/>
    <property type="match status" value="1"/>
</dbReference>
<feature type="domain" description="PTS EIIB type-3" evidence="8">
    <location>
        <begin position="1"/>
        <end position="99"/>
    </location>
</feature>
<dbReference type="InterPro" id="IPR051819">
    <property type="entry name" value="PTS_sugar-specific_EIIB"/>
</dbReference>
<dbReference type="InterPro" id="IPR003501">
    <property type="entry name" value="PTS_EIIB_2/3"/>
</dbReference>
<dbReference type="EMBL" id="JAKTMA010000039">
    <property type="protein sequence ID" value="MCR0234748.1"/>
    <property type="molecule type" value="Genomic_DNA"/>
</dbReference>
<sequence>MLKIVLCCGSGASSGFMAQNIKKAARKKGMEIDVTARSESLIESFLVGTDIVLIAPHLIAESELIRKRCQGVPAIVIDRRSYGMLDGDAVLTQLLDALK</sequence>
<gene>
    <name evidence="10" type="ORF">GT664_04695</name>
    <name evidence="9" type="ORF">MKC95_18440</name>
</gene>
<keyword evidence="4" id="KW-0808">Transferase</keyword>
<organism evidence="9 11">
    <name type="scientific">Clostridium innocuum</name>
    <dbReference type="NCBI Taxonomy" id="1522"/>
    <lineage>
        <taxon>Bacteria</taxon>
        <taxon>Bacillati</taxon>
        <taxon>Bacillota</taxon>
        <taxon>Clostridia</taxon>
        <taxon>Eubacteriales</taxon>
        <taxon>Clostridiaceae</taxon>
        <taxon>Clostridium</taxon>
    </lineage>
</organism>
<protein>
    <submittedName>
        <fullName evidence="9">PTS sugar transporter subunit IIB</fullName>
    </submittedName>
</protein>
<proteinExistence type="predicted"/>
<feature type="modified residue" description="Phosphocysteine; by EIIA" evidence="7">
    <location>
        <position position="8"/>
    </location>
</feature>
<keyword evidence="3 9" id="KW-0762">Sugar transport</keyword>
<evidence type="ECO:0000313" key="9">
    <source>
        <dbReference type="EMBL" id="MCR0234748.1"/>
    </source>
</evidence>
<evidence type="ECO:0000256" key="3">
    <source>
        <dbReference type="ARBA" id="ARBA00022597"/>
    </source>
</evidence>
<dbReference type="PANTHER" id="PTHR34581">
    <property type="entry name" value="PTS SYSTEM N,N'-DIACETYLCHITOBIOSE-SPECIFIC EIIB COMPONENT"/>
    <property type="match status" value="1"/>
</dbReference>
<dbReference type="Pfam" id="PF02302">
    <property type="entry name" value="PTS_IIB"/>
    <property type="match status" value="1"/>
</dbReference>
<evidence type="ECO:0000256" key="4">
    <source>
        <dbReference type="ARBA" id="ARBA00022679"/>
    </source>
</evidence>
<evidence type="ECO:0000256" key="1">
    <source>
        <dbReference type="ARBA" id="ARBA00022448"/>
    </source>
</evidence>
<dbReference type="Proteomes" id="UP000604383">
    <property type="component" value="Unassembled WGS sequence"/>
</dbReference>
<evidence type="ECO:0000256" key="6">
    <source>
        <dbReference type="ARBA" id="ARBA00022777"/>
    </source>
</evidence>
<dbReference type="SUPFAM" id="SSF52794">
    <property type="entry name" value="PTS system IIB component-like"/>
    <property type="match status" value="1"/>
</dbReference>
<keyword evidence="6" id="KW-0418">Kinase</keyword>
<evidence type="ECO:0000313" key="10">
    <source>
        <dbReference type="EMBL" id="MZH55077.1"/>
    </source>
</evidence>
<evidence type="ECO:0000313" key="11">
    <source>
        <dbReference type="Proteomes" id="UP001203972"/>
    </source>
</evidence>
<name>A0AAP2UQP7_CLOIN</name>
<dbReference type="GO" id="GO:0016301">
    <property type="term" value="F:kinase activity"/>
    <property type="evidence" value="ECO:0007669"/>
    <property type="project" value="UniProtKB-KW"/>
</dbReference>
<dbReference type="Gene3D" id="3.40.50.2300">
    <property type="match status" value="1"/>
</dbReference>
<dbReference type="AlphaFoldDB" id="A0AAP2UQP7"/>
<evidence type="ECO:0000256" key="2">
    <source>
        <dbReference type="ARBA" id="ARBA00022553"/>
    </source>
</evidence>
<dbReference type="GO" id="GO:0009401">
    <property type="term" value="P:phosphoenolpyruvate-dependent sugar phosphotransferase system"/>
    <property type="evidence" value="ECO:0007669"/>
    <property type="project" value="UniProtKB-KW"/>
</dbReference>
<dbReference type="EMBL" id="WWTN01000006">
    <property type="protein sequence ID" value="MZH55077.1"/>
    <property type="molecule type" value="Genomic_DNA"/>
</dbReference>
<dbReference type="GO" id="GO:0008982">
    <property type="term" value="F:protein-N(PI)-phosphohistidine-sugar phosphotransferase activity"/>
    <property type="evidence" value="ECO:0007669"/>
    <property type="project" value="InterPro"/>
</dbReference>
<dbReference type="Proteomes" id="UP001203972">
    <property type="component" value="Unassembled WGS sequence"/>
</dbReference>
<dbReference type="InterPro" id="IPR013012">
    <property type="entry name" value="PTS_EIIB_3"/>
</dbReference>
<accession>A0AAP2UQP7</accession>